<dbReference type="RefSeq" id="WP_091581321.1">
    <property type="nucleotide sequence ID" value="NZ_FMXM01000013.1"/>
</dbReference>
<evidence type="ECO:0000313" key="1">
    <source>
        <dbReference type="EMBL" id="SDA89032.1"/>
    </source>
</evidence>
<dbReference type="EMBL" id="FMXM01000013">
    <property type="protein sequence ID" value="SDA89032.1"/>
    <property type="molecule type" value="Genomic_DNA"/>
</dbReference>
<evidence type="ECO:0000313" key="2">
    <source>
        <dbReference type="Proteomes" id="UP000198588"/>
    </source>
</evidence>
<gene>
    <name evidence="1" type="ORF">SAMN02927914_04106</name>
</gene>
<dbReference type="OrthoDB" id="8375240at2"/>
<dbReference type="Proteomes" id="UP000198588">
    <property type="component" value="Unassembled WGS sequence"/>
</dbReference>
<dbReference type="AlphaFoldDB" id="A0A1G5Z397"/>
<sequence length="63" mass="6797">MAKALTIGAPRHPAMTTAYEQECRDMLVPHLDAVLDKAEAAGWDRGQAASALMYLAAMRLKPA</sequence>
<organism evidence="1 2">
    <name type="scientific">Mesorhizobium qingshengii</name>
    <dbReference type="NCBI Taxonomy" id="1165689"/>
    <lineage>
        <taxon>Bacteria</taxon>
        <taxon>Pseudomonadati</taxon>
        <taxon>Pseudomonadota</taxon>
        <taxon>Alphaproteobacteria</taxon>
        <taxon>Hyphomicrobiales</taxon>
        <taxon>Phyllobacteriaceae</taxon>
        <taxon>Mesorhizobium</taxon>
    </lineage>
</organism>
<name>A0A1G5Z397_9HYPH</name>
<accession>A0A1G5Z397</accession>
<protein>
    <submittedName>
        <fullName evidence="1">Uncharacterized protein</fullName>
    </submittedName>
</protein>
<reference evidence="1 2" key="1">
    <citation type="submission" date="2016-10" db="EMBL/GenBank/DDBJ databases">
        <authorList>
            <person name="de Groot N.N."/>
        </authorList>
    </citation>
    <scope>NUCLEOTIDE SEQUENCE [LARGE SCALE GENOMIC DNA]</scope>
    <source>
        <strain evidence="1 2">CGMCC 1.12097</strain>
    </source>
</reference>
<proteinExistence type="predicted"/>